<evidence type="ECO:0000256" key="2">
    <source>
        <dbReference type="SAM" id="Phobius"/>
    </source>
</evidence>
<dbReference type="AlphaFoldDB" id="D0L1Z2"/>
<dbReference type="SUPFAM" id="SSF103473">
    <property type="entry name" value="MFS general substrate transporter"/>
    <property type="match status" value="1"/>
</dbReference>
<dbReference type="InterPro" id="IPR039672">
    <property type="entry name" value="MFS_2"/>
</dbReference>
<dbReference type="OrthoDB" id="181905at2"/>
<evidence type="ECO:0000256" key="1">
    <source>
        <dbReference type="ARBA" id="ARBA00009617"/>
    </source>
</evidence>
<feature type="transmembrane region" description="Helical" evidence="2">
    <location>
        <begin position="12"/>
        <end position="33"/>
    </location>
</feature>
<reference evidence="3 4" key="1">
    <citation type="submission" date="2009-10" db="EMBL/GenBank/DDBJ databases">
        <title>Complete sequence of Halothiobacillus neapolitanus c2.</title>
        <authorList>
            <consortium name="US DOE Joint Genome Institute"/>
            <person name="Lucas S."/>
            <person name="Copeland A."/>
            <person name="Lapidus A."/>
            <person name="Glavina del Rio T."/>
            <person name="Tice H."/>
            <person name="Bruce D."/>
            <person name="Goodwin L."/>
            <person name="Pitluck S."/>
            <person name="Davenport K."/>
            <person name="Brettin T."/>
            <person name="Detter J.C."/>
            <person name="Han C."/>
            <person name="Tapia R."/>
            <person name="Larimer F."/>
            <person name="Land M."/>
            <person name="Hauser L."/>
            <person name="Kyrpides N."/>
            <person name="Mikhailova N."/>
            <person name="Kerfeld C."/>
            <person name="Cannon G."/>
            <person name="Heinhort S."/>
        </authorList>
    </citation>
    <scope>NUCLEOTIDE SEQUENCE [LARGE SCALE GENOMIC DNA]</scope>
    <source>
        <strain evidence="4">ATCC 23641 / c2</strain>
    </source>
</reference>
<protein>
    <submittedName>
        <fullName evidence="3">Major facilitator superfamily MFS_1</fullName>
    </submittedName>
</protein>
<feature type="transmembrane region" description="Helical" evidence="2">
    <location>
        <begin position="401"/>
        <end position="422"/>
    </location>
</feature>
<feature type="transmembrane region" description="Helical" evidence="2">
    <location>
        <begin position="181"/>
        <end position="204"/>
    </location>
</feature>
<feature type="transmembrane region" description="Helical" evidence="2">
    <location>
        <begin position="260"/>
        <end position="282"/>
    </location>
</feature>
<name>D0L1Z2_HALNC</name>
<evidence type="ECO:0000313" key="3">
    <source>
        <dbReference type="EMBL" id="ACX96715.1"/>
    </source>
</evidence>
<feature type="transmembrane region" description="Helical" evidence="2">
    <location>
        <begin position="319"/>
        <end position="337"/>
    </location>
</feature>
<evidence type="ECO:0000313" key="4">
    <source>
        <dbReference type="Proteomes" id="UP000009102"/>
    </source>
</evidence>
<feature type="transmembrane region" description="Helical" evidence="2">
    <location>
        <begin position="81"/>
        <end position="98"/>
    </location>
</feature>
<feature type="transmembrane region" description="Helical" evidence="2">
    <location>
        <begin position="358"/>
        <end position="381"/>
    </location>
</feature>
<sequence>MNPNANLSLGQVLAYGATGLPLAIMGIPLYVYLPPFYAQQLGLGLGAVGLALMISRLWDVILDPIVGFYADLIPGRHRRKTLMLIGLPLFLLATYFLLNPPPQVGIAYLYLWAMLGFLAWTLITIPYTSFGAEADPTPQGRTRLSASREGFGLIGVILAASLPVFLTSHTSGETQAANGDLLSVVFWLMAILLPIGLVLLFVAVPEKPATRRPIKLSAGWPLLRDNRQLRGTLVGFFLNNLANGIPAALFILFINDRLAAPQALGPLLLLYFGAGIVALPFWTWVAHRYGKRSAWGFSITLAGFSFLAVPFLHSGDVTAFAMVCLISGFSLGADMALPASIQGDLAGADADAGGGDRAGLFFGLFGLVTKLALAIAVGLGYGLLSLAGYQSGDSHTDALAWVYGGLPVLFKLAAALIVFRYLHDTESLVISSTKIKEVSP</sequence>
<feature type="transmembrane region" description="Helical" evidence="2">
    <location>
        <begin position="110"/>
        <end position="130"/>
    </location>
</feature>
<dbReference type="GO" id="GO:0005886">
    <property type="term" value="C:plasma membrane"/>
    <property type="evidence" value="ECO:0007669"/>
    <property type="project" value="TreeGrafter"/>
</dbReference>
<keyword evidence="4" id="KW-1185">Reference proteome</keyword>
<dbReference type="HOGENOM" id="CLU_027408_8_0_6"/>
<dbReference type="EMBL" id="CP001801">
    <property type="protein sequence ID" value="ACX96715.1"/>
    <property type="molecule type" value="Genomic_DNA"/>
</dbReference>
<gene>
    <name evidence="3" type="ordered locus">Hneap_1893</name>
</gene>
<dbReference type="eggNOG" id="COG2211">
    <property type="taxonomic scope" value="Bacteria"/>
</dbReference>
<comment type="similarity">
    <text evidence="1">Belongs to the sodium:galactoside symporter (TC 2.A.2) family.</text>
</comment>
<dbReference type="STRING" id="555778.Hneap_1893"/>
<keyword evidence="2" id="KW-0812">Transmembrane</keyword>
<dbReference type="KEGG" id="hna:Hneap_1893"/>
<dbReference type="Proteomes" id="UP000009102">
    <property type="component" value="Chromosome"/>
</dbReference>
<dbReference type="GO" id="GO:0008643">
    <property type="term" value="P:carbohydrate transport"/>
    <property type="evidence" value="ECO:0007669"/>
    <property type="project" value="InterPro"/>
</dbReference>
<dbReference type="PANTHER" id="PTHR11328">
    <property type="entry name" value="MAJOR FACILITATOR SUPERFAMILY DOMAIN-CONTAINING PROTEIN"/>
    <property type="match status" value="1"/>
</dbReference>
<dbReference type="PANTHER" id="PTHR11328:SF24">
    <property type="entry name" value="MAJOR FACILITATOR SUPERFAMILY (MFS) PROFILE DOMAIN-CONTAINING PROTEIN"/>
    <property type="match status" value="1"/>
</dbReference>
<feature type="transmembrane region" description="Helical" evidence="2">
    <location>
        <begin position="151"/>
        <end position="169"/>
    </location>
</feature>
<keyword evidence="2" id="KW-0472">Membrane</keyword>
<proteinExistence type="inferred from homology"/>
<feature type="transmembrane region" description="Helical" evidence="2">
    <location>
        <begin position="294"/>
        <end position="313"/>
    </location>
</feature>
<keyword evidence="2" id="KW-1133">Transmembrane helix</keyword>
<feature type="transmembrane region" description="Helical" evidence="2">
    <location>
        <begin position="233"/>
        <end position="254"/>
    </location>
</feature>
<feature type="transmembrane region" description="Helical" evidence="2">
    <location>
        <begin position="45"/>
        <end position="69"/>
    </location>
</feature>
<dbReference type="RefSeq" id="WP_012824748.1">
    <property type="nucleotide sequence ID" value="NC_013422.1"/>
</dbReference>
<organism evidence="3 4">
    <name type="scientific">Halothiobacillus neapolitanus (strain ATCC 23641 / DSM 15147 / CIP 104769 / NCIMB 8539 / c2)</name>
    <name type="common">Thiobacillus neapolitanus</name>
    <dbReference type="NCBI Taxonomy" id="555778"/>
    <lineage>
        <taxon>Bacteria</taxon>
        <taxon>Pseudomonadati</taxon>
        <taxon>Pseudomonadota</taxon>
        <taxon>Gammaproteobacteria</taxon>
        <taxon>Chromatiales</taxon>
        <taxon>Halothiobacillaceae</taxon>
        <taxon>Halothiobacillus</taxon>
    </lineage>
</organism>
<dbReference type="GO" id="GO:0015293">
    <property type="term" value="F:symporter activity"/>
    <property type="evidence" value="ECO:0007669"/>
    <property type="project" value="InterPro"/>
</dbReference>
<dbReference type="Gene3D" id="1.20.1250.20">
    <property type="entry name" value="MFS general substrate transporter like domains"/>
    <property type="match status" value="2"/>
</dbReference>
<dbReference type="Pfam" id="PF13347">
    <property type="entry name" value="MFS_2"/>
    <property type="match status" value="1"/>
</dbReference>
<dbReference type="InterPro" id="IPR036259">
    <property type="entry name" value="MFS_trans_sf"/>
</dbReference>
<accession>D0L1Z2</accession>